<protein>
    <submittedName>
        <fullName evidence="1">Uncharacterized protein</fullName>
    </submittedName>
</protein>
<sequence>MAEYHLVQVFHVPDSAQLFDQCDALMGQLMDMEDESVRDAAVSADVERRLATVEVTTSGHDEVAAEFHGLERIHEAMLSAGIPIHELKDRREMGVLTPA</sequence>
<dbReference type="RefSeq" id="WP_015070306.1">
    <property type="nucleotide sequence ID" value="NZ_CP014352.1"/>
</dbReference>
<evidence type="ECO:0000313" key="3">
    <source>
        <dbReference type="Proteomes" id="UP000075221"/>
    </source>
</evidence>
<dbReference type="Proteomes" id="UP000075221">
    <property type="component" value="Chromosome"/>
</dbReference>
<evidence type="ECO:0000313" key="2">
    <source>
        <dbReference type="EMBL" id="AOZ46111.1"/>
    </source>
</evidence>
<reference evidence="1 3" key="2">
    <citation type="submission" date="2016-02" db="EMBL/GenBank/DDBJ databases">
        <title>Complete Genome Sequence of Propionibacterium acidipropionici ATCC 55737.</title>
        <authorList>
            <person name="Luna Flores C.H."/>
            <person name="Nielsen L.K."/>
            <person name="Marcellin E."/>
        </authorList>
    </citation>
    <scope>NUCLEOTIDE SEQUENCE [LARGE SCALE GENOMIC DNA]</scope>
    <source>
        <strain evidence="1 3">ATCC 55737</strain>
    </source>
</reference>
<dbReference type="EMBL" id="CP015970">
    <property type="protein sequence ID" value="AOZ46111.1"/>
    <property type="molecule type" value="Genomic_DNA"/>
</dbReference>
<name>A0AAC8YD70_9ACTN</name>
<gene>
    <name evidence="2" type="ORF">A8L58_04610</name>
    <name evidence="1" type="ORF">AXH35_03145</name>
</gene>
<dbReference type="EMBL" id="CP014352">
    <property type="protein sequence ID" value="AMS04621.1"/>
    <property type="molecule type" value="Genomic_DNA"/>
</dbReference>
<dbReference type="AlphaFoldDB" id="A0AAC8YD70"/>
<organism evidence="1 3">
    <name type="scientific">Acidipropionibacterium acidipropionici</name>
    <dbReference type="NCBI Taxonomy" id="1748"/>
    <lineage>
        <taxon>Bacteria</taxon>
        <taxon>Bacillati</taxon>
        <taxon>Actinomycetota</taxon>
        <taxon>Actinomycetes</taxon>
        <taxon>Propionibacteriales</taxon>
        <taxon>Propionibacteriaceae</taxon>
        <taxon>Acidipropionibacterium</taxon>
    </lineage>
</organism>
<evidence type="ECO:0000313" key="4">
    <source>
        <dbReference type="Proteomes" id="UP000178666"/>
    </source>
</evidence>
<reference evidence="2 4" key="1">
    <citation type="journal article" date="2016" name="Plant Dis.">
        <title>Improved production of propionic acid using genome shuffling.</title>
        <authorList>
            <person name="Luna-Flores C.H."/>
            <person name="Palfreyman R.W."/>
            <person name="Kromer J.O."/>
            <person name="Nielsen L.K."/>
            <person name="Marcellin E."/>
        </authorList>
    </citation>
    <scope>NUCLEOTIDE SEQUENCE [LARGE SCALE GENOMIC DNA]</scope>
    <source>
        <strain evidence="2 4">F3E8</strain>
    </source>
</reference>
<keyword evidence="4" id="KW-1185">Reference proteome</keyword>
<proteinExistence type="predicted"/>
<dbReference type="Proteomes" id="UP000178666">
    <property type="component" value="Chromosome"/>
</dbReference>
<evidence type="ECO:0000313" key="1">
    <source>
        <dbReference type="EMBL" id="AMS04621.1"/>
    </source>
</evidence>
<accession>A0AAC8YD70</accession>